<name>A0A1U9LJH9_9PROT</name>
<gene>
    <name evidence="1" type="ORF">A0U91_16535</name>
</gene>
<evidence type="ECO:0000313" key="2">
    <source>
        <dbReference type="Proteomes" id="UP000189055"/>
    </source>
</evidence>
<dbReference type="KEGG" id="aper:A0U91_16535"/>
<geneLocation type="plasmid" evidence="2">
    <name>pac1084_1</name>
</geneLocation>
<keyword evidence="1" id="KW-0614">Plasmid</keyword>
<accession>A0A1U9LJH9</accession>
<proteinExistence type="predicted"/>
<dbReference type="EMBL" id="CP014688">
    <property type="protein sequence ID" value="AQT06615.1"/>
    <property type="molecule type" value="Genomic_DNA"/>
</dbReference>
<protein>
    <submittedName>
        <fullName evidence="1">Uncharacterized protein</fullName>
    </submittedName>
</protein>
<dbReference type="RefSeq" id="WP_077932241.1">
    <property type="nucleotide sequence ID" value="NZ_CP014688.1"/>
</dbReference>
<dbReference type="Proteomes" id="UP000189055">
    <property type="component" value="Plasmid pAC1084_1"/>
</dbReference>
<evidence type="ECO:0000313" key="1">
    <source>
        <dbReference type="EMBL" id="AQT06615.1"/>
    </source>
</evidence>
<dbReference type="AlphaFoldDB" id="A0A1U9LJH9"/>
<sequence>MPSAPNPIAASSEAFKDVFRRNAGISLDDLMSVHPRVNLIAQRVDRIAPELSDDVFQQVTQQIMSISGLKPDNKPHNDYRLALLQYAAADPRWHIGNGGVILSSNREHDFEMDVIAHRDGYAFAASRDNQPLEMVHAIDIGEAVKGVRTIHLQQRLEIKPHPTAPALEIPDDPEIEVPEVSEDYDPRPLKSCLEGRRALVTCRLSA</sequence>
<reference evidence="1 2" key="1">
    <citation type="submission" date="2016-03" db="EMBL/GenBank/DDBJ databases">
        <title>Acetic acid bacteria sequencing.</title>
        <authorList>
            <person name="Brandt J."/>
            <person name="Jakob F."/>
            <person name="Vogel R.F."/>
        </authorList>
    </citation>
    <scope>NUCLEOTIDE SEQUENCE [LARGE SCALE GENOMIC DNA]</scope>
    <source>
        <strain evidence="1 2">TMW2.1084</strain>
        <plasmid evidence="2">pac1084_1</plasmid>
    </source>
</reference>
<organism evidence="1 2">
    <name type="scientific">Acetobacter persici</name>
    <dbReference type="NCBI Taxonomy" id="1076596"/>
    <lineage>
        <taxon>Bacteria</taxon>
        <taxon>Pseudomonadati</taxon>
        <taxon>Pseudomonadota</taxon>
        <taxon>Alphaproteobacteria</taxon>
        <taxon>Acetobacterales</taxon>
        <taxon>Acetobacteraceae</taxon>
        <taxon>Acetobacter</taxon>
    </lineage>
</organism>